<organism evidence="2">
    <name type="scientific">hydrothermal vent metagenome</name>
    <dbReference type="NCBI Taxonomy" id="652676"/>
    <lineage>
        <taxon>unclassified sequences</taxon>
        <taxon>metagenomes</taxon>
        <taxon>ecological metagenomes</taxon>
    </lineage>
</organism>
<evidence type="ECO:0000313" key="2">
    <source>
        <dbReference type="EMBL" id="VAX09636.1"/>
    </source>
</evidence>
<proteinExistence type="predicted"/>
<reference evidence="2" key="1">
    <citation type="submission" date="2018-06" db="EMBL/GenBank/DDBJ databases">
        <authorList>
            <person name="Zhirakovskaya E."/>
        </authorList>
    </citation>
    <scope>NUCLEOTIDE SEQUENCE</scope>
</reference>
<gene>
    <name evidence="2" type="ORF">MNBD_GAMMA26-1122</name>
</gene>
<name>A0A3B1AUE9_9ZZZZ</name>
<sequence length="334" mass="37635">MVGVQVCMEHNKRRLEITKNISLVMLNPMDLIQLRETGECIFSIPEIIFDMDFPGHYQRRIKSVSLSIPCVTGPYTSVSATLRLENSQWRREASLERDLDISFDGASSIATSNAQSDSGLFEFNFRDERYLPFEGAGAISQWKLELPTAVRPFDYNSISDVILHIQYTAKEGDSTFKDNVTGNITTAINSWIDGMGDAAPLTRAFSLRQEFPAEFNRFLQPVGAGNNETLLDIKRKHFPHFIQHKDLTLKDGALLIFKTREGEFFAETTMQLGSALPMESPIISDVIADDSSINNLPVARFSVTGSPIRKWAFSIPELPEDIEDVFFVVYYQIG</sequence>
<dbReference type="EMBL" id="UOFX01000056">
    <property type="protein sequence ID" value="VAX09636.1"/>
    <property type="molecule type" value="Genomic_DNA"/>
</dbReference>
<accession>A0A3B1AUE9</accession>
<dbReference type="Pfam" id="PF18276">
    <property type="entry name" value="TcA_TcB_BD"/>
    <property type="match status" value="1"/>
</dbReference>
<dbReference type="InterPro" id="IPR040840">
    <property type="entry name" value="TcA_TcB_BD"/>
</dbReference>
<dbReference type="AlphaFoldDB" id="A0A3B1AUE9"/>
<protein>
    <submittedName>
        <fullName evidence="2">Insecticidal toxin complex protein TccB1</fullName>
    </submittedName>
</protein>
<evidence type="ECO:0000259" key="1">
    <source>
        <dbReference type="Pfam" id="PF18276"/>
    </source>
</evidence>
<feature type="domain" description="Tc toxin complex TcA C-terminal TcB-binding" evidence="1">
    <location>
        <begin position="7"/>
        <end position="169"/>
    </location>
</feature>